<keyword evidence="1" id="KW-0732">Signal</keyword>
<feature type="domain" description="SbsA Ig-like" evidence="2">
    <location>
        <begin position="174"/>
        <end position="259"/>
    </location>
</feature>
<dbReference type="Pfam" id="PF13205">
    <property type="entry name" value="Big_5"/>
    <property type="match status" value="8"/>
</dbReference>
<feature type="domain" description="SbsA Ig-like" evidence="2">
    <location>
        <begin position="593"/>
        <end position="671"/>
    </location>
</feature>
<feature type="domain" description="SbsA Ig-like" evidence="2">
    <location>
        <begin position="849"/>
        <end position="925"/>
    </location>
</feature>
<dbReference type="RefSeq" id="WP_109020725.1">
    <property type="nucleotide sequence ID" value="NZ_AP025028.1"/>
</dbReference>
<evidence type="ECO:0000259" key="2">
    <source>
        <dbReference type="Pfam" id="PF13205"/>
    </source>
</evidence>
<sequence>MNFIKIIRIIILGIMLFLIQCSGAENAFKNFIPTDNSPAAPKVIASLPAPGQTGVPKDQKIIITFNKEVDKQSCIAAFTMQPPATGLFDVTGNVMTFTPSRQFSGAITYVANLSNRCEDKNGRDLEQSYNIDFSVSTDVQQPTILSFQAKKNSQGCSAASPYVDVVNFKNNVYSTTDVCPNSSILINFSKPMDRGTVESNFLTVPQLIGAFVWSGNNTVLEFTPNELLATGITYIITVSNQAQDLSDNPLPKSYTASFTVGSEILKPQIAMQDGYVRNGLGCNPGTLASTLYPTGLRNAVGICSSIVQGYQNSPVIIDFTESLDLTSADSLVTISPNINGVKSWATSAHPLCGSTGSCGAGSRLTFTPIEPWQHSVTYTVTFSSNLKDLAGNLLGTNYSFSFTIGSDFQIPRITMQDGFINTGFGCTPGTLSSTIDPVNGLRNKTGGCTGASVGSLNTPIYIHFSEDMDRVSVENGFFINPNVNGVKTWSASALPLCGTTGPCGTSSLLTFTPTLDWQNTTYTVSLGNSALDSDGNTIGTSYSFSFTVGTDLIPPKLDYATGPLLGDLAPACGALGTTVIPSMSTGVCHLFSGSRIRLRFDEAMDQSKTTNAFSITPSVNGVVSWPTATELLFTPSQNMSLFTQYRVSLNSTAADIAGNRLASDFISYFTTGDGGAGNNFPPTVADVLTDTQGGPAGCNAGMDDSISASFITNVCTDNSGLGNGAAFQVVFSKNMEQSLTAQAFSISPSVSGVITWISPTIMRFVATQSLNPNAQYIVTIGGGATDSNGNRIESSYVKYFMSSSIGGYLALNSIDLSTGTVANCLLGSGSITNILAAVVNNACTGNPFVNPILLTFSQPINQSSLVNGFSISPSVSGYFSFPTAYQALFNPDALLQYGKRYTITIPTSITNTSGRGMANTIYSSFVVGALDSNFPSIVGVDFEVNGDGDGCGVVPNDFVNQPSGSVLSQVCAGTPIVVHFSEPMDTNSAMNAVSFSPFANVNYSFTGNDMTITPLTTFASGEDFSFTISTGARDLAGNALQSSFTLGFKTENTSPRVVAIGVASQTNCSSYTGNLYAGNPAGGNSSMTQCYWSDGLQMLSPAAYSLTTTTAPACPSNSLTDDIRIVFNQAMDPVATINAISMSYISNSGGSGIKKNSWQWSDSFHVVTIQVTDVSLCGNDLQAITNVTLPNYPFYLVQVDQTAKNASGTSLSSAFNFILEGN</sequence>
<feature type="domain" description="SbsA Ig-like" evidence="2">
    <location>
        <begin position="39"/>
        <end position="134"/>
    </location>
</feature>
<dbReference type="Proteomes" id="UP000245263">
    <property type="component" value="Chromosome 1"/>
</dbReference>
<dbReference type="Gene3D" id="2.60.40.3710">
    <property type="match status" value="7"/>
</dbReference>
<feature type="domain" description="SbsA Ig-like" evidence="2">
    <location>
        <begin position="312"/>
        <end position="403"/>
    </location>
</feature>
<reference evidence="3 4" key="1">
    <citation type="submission" date="2021-08" db="EMBL/GenBank/DDBJ databases">
        <title>Complete genome sequence of Leptospira kobayashii strain E30.</title>
        <authorList>
            <person name="Nakao R."/>
            <person name="Nakamura S."/>
            <person name="Masuzawa T."/>
            <person name="Koizumi N."/>
        </authorList>
    </citation>
    <scope>NUCLEOTIDE SEQUENCE [LARGE SCALE GENOMIC DNA]</scope>
    <source>
        <strain evidence="3 4">E30</strain>
    </source>
</reference>
<feature type="domain" description="SbsA Ig-like" evidence="2">
    <location>
        <begin position="969"/>
        <end position="1050"/>
    </location>
</feature>
<evidence type="ECO:0000313" key="4">
    <source>
        <dbReference type="Proteomes" id="UP000245263"/>
    </source>
</evidence>
<dbReference type="Gene3D" id="2.60.40.1220">
    <property type="match status" value="1"/>
</dbReference>
<feature type="domain" description="SbsA Ig-like" evidence="2">
    <location>
        <begin position="454"/>
        <end position="547"/>
    </location>
</feature>
<feature type="domain" description="SbsA Ig-like" evidence="2">
    <location>
        <begin position="725"/>
        <end position="797"/>
    </location>
</feature>
<organism evidence="3 4">
    <name type="scientific">Leptospira kobayashii</name>
    <dbReference type="NCBI Taxonomy" id="1917830"/>
    <lineage>
        <taxon>Bacteria</taxon>
        <taxon>Pseudomonadati</taxon>
        <taxon>Spirochaetota</taxon>
        <taxon>Spirochaetia</taxon>
        <taxon>Leptospirales</taxon>
        <taxon>Leptospiraceae</taxon>
        <taxon>Leptospira</taxon>
    </lineage>
</organism>
<evidence type="ECO:0000256" key="1">
    <source>
        <dbReference type="ARBA" id="ARBA00022729"/>
    </source>
</evidence>
<keyword evidence="4" id="KW-1185">Reference proteome</keyword>
<dbReference type="InterPro" id="IPR032812">
    <property type="entry name" value="SbsA_Ig"/>
</dbReference>
<dbReference type="EMBL" id="AP025028">
    <property type="protein sequence ID" value="BDA77825.1"/>
    <property type="molecule type" value="Genomic_DNA"/>
</dbReference>
<accession>A0ABN6KA70</accession>
<name>A0ABN6KA70_9LEPT</name>
<evidence type="ECO:0000313" key="3">
    <source>
        <dbReference type="EMBL" id="BDA77825.1"/>
    </source>
</evidence>
<proteinExistence type="predicted"/>
<dbReference type="InterPro" id="IPR014755">
    <property type="entry name" value="Cu-Rt/internalin_Ig-like"/>
</dbReference>
<protein>
    <recommendedName>
        <fullName evidence="2">SbsA Ig-like domain-containing protein</fullName>
    </recommendedName>
</protein>
<gene>
    <name evidence="3" type="ORF">LPTSP3_g07550</name>
</gene>